<organism evidence="11 12">
    <name type="scientific">Candidatus Solincola sediminis</name>
    <dbReference type="NCBI Taxonomy" id="1797199"/>
    <lineage>
        <taxon>Bacteria</taxon>
        <taxon>Bacillati</taxon>
        <taxon>Actinomycetota</taxon>
        <taxon>Candidatus Geothermincolia</taxon>
        <taxon>Candidatus Geothermincolales</taxon>
        <taxon>Candidatus Geothermincolaceae</taxon>
        <taxon>Candidatus Solincola</taxon>
    </lineage>
</organism>
<evidence type="ECO:0000256" key="6">
    <source>
        <dbReference type="ARBA" id="ARBA00022898"/>
    </source>
</evidence>
<evidence type="ECO:0000259" key="10">
    <source>
        <dbReference type="Pfam" id="PF00155"/>
    </source>
</evidence>
<dbReference type="PANTHER" id="PTHR42885">
    <property type="entry name" value="HISTIDINOL-PHOSPHATE AMINOTRANSFERASE-RELATED"/>
    <property type="match status" value="1"/>
</dbReference>
<dbReference type="GO" id="GO:0048472">
    <property type="term" value="F:threonine-phosphate decarboxylase activity"/>
    <property type="evidence" value="ECO:0007669"/>
    <property type="project" value="UniProtKB-EC"/>
</dbReference>
<comment type="function">
    <text evidence="2">Decarboxylates L-threonine-O-3-phosphate to yield (R)-1-amino-2-propanol O-2-phosphate, the precursor for the linkage between the nucleotide loop and the corrin ring in cobalamin.</text>
</comment>
<proteinExistence type="predicted"/>
<dbReference type="Proteomes" id="UP000177876">
    <property type="component" value="Unassembled WGS sequence"/>
</dbReference>
<reference evidence="11 12" key="1">
    <citation type="journal article" date="2016" name="Nat. Commun.">
        <title>Thousands of microbial genomes shed light on interconnected biogeochemical processes in an aquifer system.</title>
        <authorList>
            <person name="Anantharaman K."/>
            <person name="Brown C.T."/>
            <person name="Hug L.A."/>
            <person name="Sharon I."/>
            <person name="Castelle C.J."/>
            <person name="Probst A.J."/>
            <person name="Thomas B.C."/>
            <person name="Singh A."/>
            <person name="Wilkins M.J."/>
            <person name="Karaoz U."/>
            <person name="Brodie E.L."/>
            <person name="Williams K.H."/>
            <person name="Hubbard S.S."/>
            <person name="Banfield J.F."/>
        </authorList>
    </citation>
    <scope>NUCLEOTIDE SEQUENCE [LARGE SCALE GENOMIC DNA]</scope>
</reference>
<dbReference type="STRING" id="1797197.A2Y75_00445"/>
<dbReference type="SUPFAM" id="SSF53383">
    <property type="entry name" value="PLP-dependent transferases"/>
    <property type="match status" value="1"/>
</dbReference>
<comment type="pathway">
    <text evidence="3">Cofactor biosynthesis; adenosylcobalamin biosynthesis.</text>
</comment>
<dbReference type="PANTHER" id="PTHR42885:SF1">
    <property type="entry name" value="THREONINE-PHOSPHATE DECARBOXYLASE"/>
    <property type="match status" value="1"/>
</dbReference>
<gene>
    <name evidence="11" type="ORF">A2Y75_00445</name>
</gene>
<comment type="cofactor">
    <cofactor evidence="1">
        <name>pyridoxal 5'-phosphate</name>
        <dbReference type="ChEBI" id="CHEBI:597326"/>
    </cofactor>
</comment>
<dbReference type="Gene3D" id="3.40.640.10">
    <property type="entry name" value="Type I PLP-dependent aspartate aminotransferase-like (Major domain)"/>
    <property type="match status" value="1"/>
</dbReference>
<keyword evidence="6" id="KW-0663">Pyridoxal phosphate</keyword>
<evidence type="ECO:0000313" key="11">
    <source>
        <dbReference type="EMBL" id="OFW58990.1"/>
    </source>
</evidence>
<comment type="caution">
    <text evidence="11">The sequence shown here is derived from an EMBL/GenBank/DDBJ whole genome shotgun (WGS) entry which is preliminary data.</text>
</comment>
<dbReference type="InterPro" id="IPR004839">
    <property type="entry name" value="Aminotransferase_I/II_large"/>
</dbReference>
<name>A0A1F2WQB3_9ACTN</name>
<dbReference type="GO" id="GO:0009236">
    <property type="term" value="P:cobalamin biosynthetic process"/>
    <property type="evidence" value="ECO:0007669"/>
    <property type="project" value="UniProtKB-UniPathway"/>
</dbReference>
<dbReference type="GO" id="GO:0030170">
    <property type="term" value="F:pyridoxal phosphate binding"/>
    <property type="evidence" value="ECO:0007669"/>
    <property type="project" value="InterPro"/>
</dbReference>
<dbReference type="EC" id="4.1.1.81" evidence="4"/>
<protein>
    <recommendedName>
        <fullName evidence="4">threonine-phosphate decarboxylase</fullName>
        <ecNumber evidence="4">4.1.1.81</ecNumber>
    </recommendedName>
    <alternativeName>
        <fullName evidence="8">L-threonine-O-3-phosphate decarboxylase</fullName>
    </alternativeName>
</protein>
<evidence type="ECO:0000256" key="8">
    <source>
        <dbReference type="ARBA" id="ARBA00029996"/>
    </source>
</evidence>
<dbReference type="EMBL" id="MELK01000019">
    <property type="protein sequence ID" value="OFW58990.1"/>
    <property type="molecule type" value="Genomic_DNA"/>
</dbReference>
<dbReference type="InterPro" id="IPR015424">
    <property type="entry name" value="PyrdxlP-dep_Trfase"/>
</dbReference>
<sequence length="366" mass="39975">MEIRTGDYPLHGGNLEWAAERYGLEPDSFLDFSANVNPLGAPPCALQAARKALDNISRYPEPDSGSLKYAMSRFFGLESNSIMVGNGSTELIHHFCRSLNPKRVTLVMPGFAEYERAARNSQAAISHYRLSWEEAFSIDPQRLAEAAATSDLVFVCNPASPSGRLYQREDMLPALQACRETGGLLVVDESFMGFCRPEDVSSASLIPEAKGGGLVIITTLTKLFALAGLRGPGCLISTEGHISRWEGAGYPWRVNSPAAAAGMAALTDGEYLSRTRALVAEWRKGLYEGLHATGRIEVFPSRVNFLLLRVLDGRATSLCDELGRKGILIRDCSNFAGLDDRYARVCVQRPEINNRLVEAIGEVWAG</sequence>
<evidence type="ECO:0000256" key="5">
    <source>
        <dbReference type="ARBA" id="ARBA00022573"/>
    </source>
</evidence>
<dbReference type="InterPro" id="IPR005860">
    <property type="entry name" value="CobD"/>
</dbReference>
<dbReference type="AlphaFoldDB" id="A0A1F2WQB3"/>
<dbReference type="InterPro" id="IPR015422">
    <property type="entry name" value="PyrdxlP-dep_Trfase_small"/>
</dbReference>
<dbReference type="CDD" id="cd00609">
    <property type="entry name" value="AAT_like"/>
    <property type="match status" value="1"/>
</dbReference>
<evidence type="ECO:0000256" key="3">
    <source>
        <dbReference type="ARBA" id="ARBA00004953"/>
    </source>
</evidence>
<keyword evidence="7" id="KW-0456">Lyase</keyword>
<dbReference type="Pfam" id="PF00155">
    <property type="entry name" value="Aminotran_1_2"/>
    <property type="match status" value="1"/>
</dbReference>
<evidence type="ECO:0000256" key="7">
    <source>
        <dbReference type="ARBA" id="ARBA00023239"/>
    </source>
</evidence>
<dbReference type="Gene3D" id="3.90.1150.10">
    <property type="entry name" value="Aspartate Aminotransferase, domain 1"/>
    <property type="match status" value="1"/>
</dbReference>
<evidence type="ECO:0000256" key="4">
    <source>
        <dbReference type="ARBA" id="ARBA00012285"/>
    </source>
</evidence>
<dbReference type="InterPro" id="IPR015421">
    <property type="entry name" value="PyrdxlP-dep_Trfase_major"/>
</dbReference>
<accession>A0A1F2WQB3</accession>
<dbReference type="NCBIfam" id="TIGR01140">
    <property type="entry name" value="L_thr_O3P_dcar"/>
    <property type="match status" value="1"/>
</dbReference>
<evidence type="ECO:0000256" key="2">
    <source>
        <dbReference type="ARBA" id="ARBA00003444"/>
    </source>
</evidence>
<evidence type="ECO:0000256" key="1">
    <source>
        <dbReference type="ARBA" id="ARBA00001933"/>
    </source>
</evidence>
<comment type="catalytic activity">
    <reaction evidence="9">
        <text>O-phospho-L-threonine + H(+) = (R)-1-aminopropan-2-yl phosphate + CO2</text>
        <dbReference type="Rhea" id="RHEA:11492"/>
        <dbReference type="ChEBI" id="CHEBI:15378"/>
        <dbReference type="ChEBI" id="CHEBI:16526"/>
        <dbReference type="ChEBI" id="CHEBI:58563"/>
        <dbReference type="ChEBI" id="CHEBI:58675"/>
        <dbReference type="EC" id="4.1.1.81"/>
    </reaction>
</comment>
<dbReference type="UniPathway" id="UPA00148"/>
<evidence type="ECO:0000313" key="12">
    <source>
        <dbReference type="Proteomes" id="UP000177876"/>
    </source>
</evidence>
<feature type="domain" description="Aminotransferase class I/classII large" evidence="10">
    <location>
        <begin position="29"/>
        <end position="360"/>
    </location>
</feature>
<evidence type="ECO:0000256" key="9">
    <source>
        <dbReference type="ARBA" id="ARBA00048531"/>
    </source>
</evidence>
<keyword evidence="5" id="KW-0169">Cobalamin biosynthesis</keyword>